<gene>
    <name evidence="2" type="ORF">EZS28_006302</name>
</gene>
<accession>A0A5J4WT78</accession>
<dbReference type="InterPro" id="IPR052055">
    <property type="entry name" value="Hepadnavirus_pol/RT"/>
</dbReference>
<name>A0A5J4WT78_9EUKA</name>
<reference evidence="2 3" key="1">
    <citation type="submission" date="2019-03" db="EMBL/GenBank/DDBJ databases">
        <title>Single cell metagenomics reveals metabolic interactions within the superorganism composed of flagellate Streblomastix strix and complex community of Bacteroidetes bacteria on its surface.</title>
        <authorList>
            <person name="Treitli S.C."/>
            <person name="Kolisko M."/>
            <person name="Husnik F."/>
            <person name="Keeling P."/>
            <person name="Hampl V."/>
        </authorList>
    </citation>
    <scope>NUCLEOTIDE SEQUENCE [LARGE SCALE GENOMIC DNA]</scope>
    <source>
        <strain evidence="2">ST1C</strain>
    </source>
</reference>
<dbReference type="Gene3D" id="3.30.70.270">
    <property type="match status" value="1"/>
</dbReference>
<dbReference type="Proteomes" id="UP000324800">
    <property type="component" value="Unassembled WGS sequence"/>
</dbReference>
<feature type="domain" description="Reverse transcriptase" evidence="1">
    <location>
        <begin position="38"/>
        <end position="222"/>
    </location>
</feature>
<protein>
    <recommendedName>
        <fullName evidence="1">Reverse transcriptase domain-containing protein</fullName>
    </recommendedName>
</protein>
<sequence length="382" mass="45810">ERQPEQQQTTVLVKDNKIQGNGRISEKYKIILEEELKENIVTSIRKEQIKWYNPAFMIKKAKGKWRKILDAKALNKQIAYFHFKMHDSIEEKQTIKLGDWGTSLDRSSAFHHLIVQIESQPYLVFEFQNNNNTYRAMLFGTKHSPIYFAIAMEPIMRQVRMKIEIKIINYIDDILLLHQNKEYQKNMTHEVIDTLKYFWFTINIEKSETEPKQTVIFLGREWNITNVTVKTKRKKRLLFLHDLYNMRRWIKIGTEIAVKQTAKLIRKLNHLRQQFQEASLFLSIMDQQKAQTARMRGRNTMDAALSHYVIYFINDMIKYRLINVNYDVQLILEIILDKRPKISLKNYFQRSFQRLICFLARKFTSDNRNYKIISKITSQTQI</sequence>
<feature type="non-terminal residue" evidence="2">
    <location>
        <position position="1"/>
    </location>
</feature>
<dbReference type="Gene3D" id="3.10.10.10">
    <property type="entry name" value="HIV Type 1 Reverse Transcriptase, subunit A, domain 1"/>
    <property type="match status" value="1"/>
</dbReference>
<dbReference type="InterPro" id="IPR043502">
    <property type="entry name" value="DNA/RNA_pol_sf"/>
</dbReference>
<dbReference type="SUPFAM" id="SSF56672">
    <property type="entry name" value="DNA/RNA polymerases"/>
    <property type="match status" value="1"/>
</dbReference>
<dbReference type="PANTHER" id="PTHR33050">
    <property type="entry name" value="REVERSE TRANSCRIPTASE DOMAIN-CONTAINING PROTEIN"/>
    <property type="match status" value="1"/>
</dbReference>
<dbReference type="EMBL" id="SNRW01001015">
    <property type="protein sequence ID" value="KAA6398168.1"/>
    <property type="molecule type" value="Genomic_DNA"/>
</dbReference>
<dbReference type="Pfam" id="PF00078">
    <property type="entry name" value="RVT_1"/>
    <property type="match status" value="1"/>
</dbReference>
<comment type="caution">
    <text evidence="2">The sequence shown here is derived from an EMBL/GenBank/DDBJ whole genome shotgun (WGS) entry which is preliminary data.</text>
</comment>
<dbReference type="PANTHER" id="PTHR33050:SF7">
    <property type="entry name" value="RIBONUCLEASE H"/>
    <property type="match status" value="1"/>
</dbReference>
<proteinExistence type="predicted"/>
<dbReference type="InterPro" id="IPR000477">
    <property type="entry name" value="RT_dom"/>
</dbReference>
<evidence type="ECO:0000313" key="3">
    <source>
        <dbReference type="Proteomes" id="UP000324800"/>
    </source>
</evidence>
<evidence type="ECO:0000259" key="1">
    <source>
        <dbReference type="PROSITE" id="PS50878"/>
    </source>
</evidence>
<evidence type="ECO:0000313" key="2">
    <source>
        <dbReference type="EMBL" id="KAA6398168.1"/>
    </source>
</evidence>
<dbReference type="AlphaFoldDB" id="A0A5J4WT78"/>
<organism evidence="2 3">
    <name type="scientific">Streblomastix strix</name>
    <dbReference type="NCBI Taxonomy" id="222440"/>
    <lineage>
        <taxon>Eukaryota</taxon>
        <taxon>Metamonada</taxon>
        <taxon>Preaxostyla</taxon>
        <taxon>Oxymonadida</taxon>
        <taxon>Streblomastigidae</taxon>
        <taxon>Streblomastix</taxon>
    </lineage>
</organism>
<dbReference type="InterPro" id="IPR043128">
    <property type="entry name" value="Rev_trsase/Diguanyl_cyclase"/>
</dbReference>
<dbReference type="PROSITE" id="PS50878">
    <property type="entry name" value="RT_POL"/>
    <property type="match status" value="1"/>
</dbReference>
<dbReference type="OrthoDB" id="117296at2759"/>